<proteinExistence type="predicted"/>
<dbReference type="PANTHER" id="PTHR43471">
    <property type="entry name" value="ABC TRANSPORTER PERMEASE"/>
    <property type="match status" value="1"/>
</dbReference>
<evidence type="ECO:0000256" key="1">
    <source>
        <dbReference type="SAM" id="Phobius"/>
    </source>
</evidence>
<dbReference type="EMBL" id="JAGGLC010000002">
    <property type="protein sequence ID" value="MBP1986648.1"/>
    <property type="molecule type" value="Genomic_DNA"/>
</dbReference>
<keyword evidence="3" id="KW-1185">Reference proteome</keyword>
<evidence type="ECO:0000313" key="3">
    <source>
        <dbReference type="Proteomes" id="UP000823736"/>
    </source>
</evidence>
<dbReference type="RefSeq" id="WP_209490940.1">
    <property type="nucleotide sequence ID" value="NZ_JAGGLC010000002.1"/>
</dbReference>
<feature type="transmembrane region" description="Helical" evidence="1">
    <location>
        <begin position="131"/>
        <end position="154"/>
    </location>
</feature>
<keyword evidence="1" id="KW-1133">Transmembrane helix</keyword>
<protein>
    <submittedName>
        <fullName evidence="2">Cu-processing system permease protein</fullName>
    </submittedName>
</protein>
<dbReference type="Proteomes" id="UP000823736">
    <property type="component" value="Unassembled WGS sequence"/>
</dbReference>
<comment type="caution">
    <text evidence="2">The sequence shown here is derived from an EMBL/GenBank/DDBJ whole genome shotgun (WGS) entry which is preliminary data.</text>
</comment>
<keyword evidence="1" id="KW-0812">Transmembrane</keyword>
<feature type="transmembrane region" description="Helical" evidence="1">
    <location>
        <begin position="267"/>
        <end position="288"/>
    </location>
</feature>
<feature type="transmembrane region" description="Helical" evidence="1">
    <location>
        <begin position="80"/>
        <end position="101"/>
    </location>
</feature>
<evidence type="ECO:0000313" key="2">
    <source>
        <dbReference type="EMBL" id="MBP1986648.1"/>
    </source>
</evidence>
<dbReference type="GO" id="GO:0005886">
    <property type="term" value="C:plasma membrane"/>
    <property type="evidence" value="ECO:0007669"/>
    <property type="project" value="UniProtKB-SubCell"/>
</dbReference>
<sequence length="292" mass="29910">MTDSESPETDGGVADETAVRLPTRGRDGSALQQVGTVTRLEYALSIRNRWAFALTGLFASLAVLVVALGGQGGVVRSDAVVVSLVELSALLLPLVALVYGYDAIVGNDEAGWLGVLFALPVPRSRVVVGTYVGRLAVFAGAVVAGFGIGGLWLASTGRLTAAYLGLVGAAVLGGGAFLALSLLVSTLAAEKTHALGGTLLLWVWLALVHDLVSVGLIAADVVGPDWLPVFVLANPVTVFRVLALQAVPTVTGGMADVLVGSGLTTPVLVGALVVWIVSPVWLSSRLVARRSV</sequence>
<dbReference type="OrthoDB" id="313565at2157"/>
<accession>A0A8T4GZW7</accession>
<dbReference type="AlphaFoldDB" id="A0A8T4GZW7"/>
<feature type="transmembrane region" description="Helical" evidence="1">
    <location>
        <begin position="226"/>
        <end position="247"/>
    </location>
</feature>
<keyword evidence="1" id="KW-0472">Membrane</keyword>
<feature type="transmembrane region" description="Helical" evidence="1">
    <location>
        <begin position="161"/>
        <end position="187"/>
    </location>
</feature>
<name>A0A8T4GZW7_9EURY</name>
<feature type="transmembrane region" description="Helical" evidence="1">
    <location>
        <begin position="50"/>
        <end position="68"/>
    </location>
</feature>
<dbReference type="GO" id="GO:0140359">
    <property type="term" value="F:ABC-type transporter activity"/>
    <property type="evidence" value="ECO:0007669"/>
    <property type="project" value="InterPro"/>
</dbReference>
<organism evidence="2 3">
    <name type="scientific">Halolamina salifodinae</name>
    <dbReference type="NCBI Taxonomy" id="1202767"/>
    <lineage>
        <taxon>Archaea</taxon>
        <taxon>Methanobacteriati</taxon>
        <taxon>Methanobacteriota</taxon>
        <taxon>Stenosarchaea group</taxon>
        <taxon>Halobacteria</taxon>
        <taxon>Halobacteriales</taxon>
        <taxon>Haloferacaceae</taxon>
    </lineage>
</organism>
<dbReference type="PANTHER" id="PTHR43471:SF1">
    <property type="entry name" value="ABC TRANSPORTER PERMEASE PROTEIN NOSY-RELATED"/>
    <property type="match status" value="1"/>
</dbReference>
<reference evidence="2" key="1">
    <citation type="submission" date="2021-03" db="EMBL/GenBank/DDBJ databases">
        <title>Genomic Encyclopedia of Type Strains, Phase IV (KMG-IV): sequencing the most valuable type-strain genomes for metagenomic binning, comparative biology and taxonomic classification.</title>
        <authorList>
            <person name="Goeker M."/>
        </authorList>
    </citation>
    <scope>NUCLEOTIDE SEQUENCE</scope>
    <source>
        <strain evidence="2">DSM 26232</strain>
    </source>
</reference>
<gene>
    <name evidence="2" type="ORF">J2753_001142</name>
</gene>
<feature type="transmembrane region" description="Helical" evidence="1">
    <location>
        <begin position="199"/>
        <end position="219"/>
    </location>
</feature>
<dbReference type="Pfam" id="PF12679">
    <property type="entry name" value="ABC2_membrane_2"/>
    <property type="match status" value="1"/>
</dbReference>